<organism evidence="1 2">
    <name type="scientific">Pisolithus microcarpus 441</name>
    <dbReference type="NCBI Taxonomy" id="765257"/>
    <lineage>
        <taxon>Eukaryota</taxon>
        <taxon>Fungi</taxon>
        <taxon>Dikarya</taxon>
        <taxon>Basidiomycota</taxon>
        <taxon>Agaricomycotina</taxon>
        <taxon>Agaricomycetes</taxon>
        <taxon>Agaricomycetidae</taxon>
        <taxon>Boletales</taxon>
        <taxon>Sclerodermatineae</taxon>
        <taxon>Pisolithaceae</taxon>
        <taxon>Pisolithus</taxon>
    </lineage>
</organism>
<dbReference type="HOGENOM" id="CLU_2794885_0_0_1"/>
<dbReference type="AlphaFoldDB" id="A0A0C9YG25"/>
<evidence type="ECO:0000313" key="2">
    <source>
        <dbReference type="Proteomes" id="UP000054018"/>
    </source>
</evidence>
<gene>
    <name evidence="1" type="ORF">PISMIDRAFT_687203</name>
</gene>
<dbReference type="EMBL" id="KN833888">
    <property type="protein sequence ID" value="KIK15506.1"/>
    <property type="molecule type" value="Genomic_DNA"/>
</dbReference>
<accession>A0A0C9YG25</accession>
<reference evidence="2" key="2">
    <citation type="submission" date="2015-01" db="EMBL/GenBank/DDBJ databases">
        <title>Evolutionary Origins and Diversification of the Mycorrhizal Mutualists.</title>
        <authorList>
            <consortium name="DOE Joint Genome Institute"/>
            <consortium name="Mycorrhizal Genomics Consortium"/>
            <person name="Kohler A."/>
            <person name="Kuo A."/>
            <person name="Nagy L.G."/>
            <person name="Floudas D."/>
            <person name="Copeland A."/>
            <person name="Barry K.W."/>
            <person name="Cichocki N."/>
            <person name="Veneault-Fourrey C."/>
            <person name="LaButti K."/>
            <person name="Lindquist E.A."/>
            <person name="Lipzen A."/>
            <person name="Lundell T."/>
            <person name="Morin E."/>
            <person name="Murat C."/>
            <person name="Riley R."/>
            <person name="Ohm R."/>
            <person name="Sun H."/>
            <person name="Tunlid A."/>
            <person name="Henrissat B."/>
            <person name="Grigoriev I.V."/>
            <person name="Hibbett D.S."/>
            <person name="Martin F."/>
        </authorList>
    </citation>
    <scope>NUCLEOTIDE SEQUENCE [LARGE SCALE GENOMIC DNA]</scope>
    <source>
        <strain evidence="2">441</strain>
    </source>
</reference>
<reference evidence="1 2" key="1">
    <citation type="submission" date="2014-04" db="EMBL/GenBank/DDBJ databases">
        <authorList>
            <consortium name="DOE Joint Genome Institute"/>
            <person name="Kuo A."/>
            <person name="Kohler A."/>
            <person name="Costa M.D."/>
            <person name="Nagy L.G."/>
            <person name="Floudas D."/>
            <person name="Copeland A."/>
            <person name="Barry K.W."/>
            <person name="Cichocki N."/>
            <person name="Veneault-Fourrey C."/>
            <person name="LaButti K."/>
            <person name="Lindquist E.A."/>
            <person name="Lipzen A."/>
            <person name="Lundell T."/>
            <person name="Morin E."/>
            <person name="Murat C."/>
            <person name="Sun H."/>
            <person name="Tunlid A."/>
            <person name="Henrissat B."/>
            <person name="Grigoriev I.V."/>
            <person name="Hibbett D.S."/>
            <person name="Martin F."/>
            <person name="Nordberg H.P."/>
            <person name="Cantor M.N."/>
            <person name="Hua S.X."/>
        </authorList>
    </citation>
    <scope>NUCLEOTIDE SEQUENCE [LARGE SCALE GENOMIC DNA]</scope>
    <source>
        <strain evidence="1 2">441</strain>
    </source>
</reference>
<keyword evidence="2" id="KW-1185">Reference proteome</keyword>
<name>A0A0C9YG25_9AGAM</name>
<proteinExistence type="predicted"/>
<dbReference type="Proteomes" id="UP000054018">
    <property type="component" value="Unassembled WGS sequence"/>
</dbReference>
<evidence type="ECO:0000313" key="1">
    <source>
        <dbReference type="EMBL" id="KIK15506.1"/>
    </source>
</evidence>
<protein>
    <submittedName>
        <fullName evidence="1">Uncharacterized protein</fullName>
    </submittedName>
</protein>
<sequence>MAHPRKRIQHMYQCPLRYTRSSQNLGYPRILTLAHTPGSPPLLRILPAKPRSHAYRFEYGSDVPCIWQ</sequence>